<comment type="caution">
    <text evidence="1">The sequence shown here is derived from an EMBL/GenBank/DDBJ whole genome shotgun (WGS) entry which is preliminary data.</text>
</comment>
<name>A0A2N1NKQ8_9GLOM</name>
<protein>
    <submittedName>
        <fullName evidence="1">Uncharacterized protein</fullName>
    </submittedName>
</protein>
<dbReference type="Proteomes" id="UP000233469">
    <property type="component" value="Unassembled WGS sequence"/>
</dbReference>
<accession>A0A2N1NKQ8</accession>
<evidence type="ECO:0000313" key="2">
    <source>
        <dbReference type="Proteomes" id="UP000233469"/>
    </source>
</evidence>
<dbReference type="EMBL" id="LLXL01000301">
    <property type="protein sequence ID" value="PKK74468.1"/>
    <property type="molecule type" value="Genomic_DNA"/>
</dbReference>
<gene>
    <name evidence="1" type="ORF">RhiirC2_678509</name>
</gene>
<organism evidence="1 2">
    <name type="scientific">Rhizophagus irregularis</name>
    <dbReference type="NCBI Taxonomy" id="588596"/>
    <lineage>
        <taxon>Eukaryota</taxon>
        <taxon>Fungi</taxon>
        <taxon>Fungi incertae sedis</taxon>
        <taxon>Mucoromycota</taxon>
        <taxon>Glomeromycotina</taxon>
        <taxon>Glomeromycetes</taxon>
        <taxon>Glomerales</taxon>
        <taxon>Glomeraceae</taxon>
        <taxon>Rhizophagus</taxon>
    </lineage>
</organism>
<feature type="non-terminal residue" evidence="1">
    <location>
        <position position="1"/>
    </location>
</feature>
<evidence type="ECO:0000313" key="1">
    <source>
        <dbReference type="EMBL" id="PKK74468.1"/>
    </source>
</evidence>
<proteinExistence type="predicted"/>
<reference evidence="1 2" key="2">
    <citation type="submission" date="2017-10" db="EMBL/GenBank/DDBJ databases">
        <title>Extensive intraspecific genome diversity in a model arbuscular mycorrhizal fungus.</title>
        <authorList>
            <person name="Chen E.C.H."/>
            <person name="Morin E."/>
            <person name="Baudet D."/>
            <person name="Noel J."/>
            <person name="Ndikumana S."/>
            <person name="Charron P."/>
            <person name="St-Onge C."/>
            <person name="Giorgi J."/>
            <person name="Grigoriev I.V."/>
            <person name="Roux C."/>
            <person name="Martin F.M."/>
            <person name="Corradi N."/>
        </authorList>
    </citation>
    <scope>NUCLEOTIDE SEQUENCE [LARGE SCALE GENOMIC DNA]</scope>
    <source>
        <strain evidence="1 2">C2</strain>
    </source>
</reference>
<sequence length="73" mass="8179">KNKSQNTGLISADRSTKATLLLTIPSPIFKSSAKDLSNPIFEITIQRQVERPFRPTTKPQVYDLGAKALFLYN</sequence>
<reference evidence="1 2" key="1">
    <citation type="submission" date="2016-04" db="EMBL/GenBank/DDBJ databases">
        <title>Genome analyses suggest a sexual origin of heterokaryosis in a supposedly ancient asexual fungus.</title>
        <authorList>
            <person name="Ropars J."/>
            <person name="Sedzielewska K."/>
            <person name="Noel J."/>
            <person name="Charron P."/>
            <person name="Farinelli L."/>
            <person name="Marton T."/>
            <person name="Kruger M."/>
            <person name="Pelin A."/>
            <person name="Brachmann A."/>
            <person name="Corradi N."/>
        </authorList>
    </citation>
    <scope>NUCLEOTIDE SEQUENCE [LARGE SCALE GENOMIC DNA]</scope>
    <source>
        <strain evidence="1 2">C2</strain>
    </source>
</reference>
<dbReference type="AlphaFoldDB" id="A0A2N1NKQ8"/>